<evidence type="ECO:0000256" key="4">
    <source>
        <dbReference type="ARBA" id="ARBA00023163"/>
    </source>
</evidence>
<comment type="similarity">
    <text evidence="5">Belongs to the sigma-70 factor family.</text>
</comment>
<dbReference type="InterPro" id="IPR014284">
    <property type="entry name" value="RNA_pol_sigma-70_dom"/>
</dbReference>
<protein>
    <recommendedName>
        <fullName evidence="5">RNA polymerase sigma factor</fullName>
    </recommendedName>
</protein>
<evidence type="ECO:0000256" key="2">
    <source>
        <dbReference type="ARBA" id="ARBA00023082"/>
    </source>
</evidence>
<dbReference type="SUPFAM" id="SSF88946">
    <property type="entry name" value="Sigma2 domain of RNA polymerase sigma factors"/>
    <property type="match status" value="1"/>
</dbReference>
<dbReference type="RefSeq" id="WP_188895387.1">
    <property type="nucleotide sequence ID" value="NZ_BMMZ01000004.1"/>
</dbReference>
<dbReference type="GO" id="GO:0016987">
    <property type="term" value="F:sigma factor activity"/>
    <property type="evidence" value="ECO:0007669"/>
    <property type="project" value="UniProtKB-KW"/>
</dbReference>
<evidence type="ECO:0000313" key="8">
    <source>
        <dbReference type="EMBL" id="GGL63354.1"/>
    </source>
</evidence>
<dbReference type="InterPro" id="IPR013324">
    <property type="entry name" value="RNA_pol_sigma_r3/r4-like"/>
</dbReference>
<dbReference type="Gene3D" id="1.10.601.10">
    <property type="entry name" value="RNA Polymerase Primary Sigma Factor"/>
    <property type="match status" value="1"/>
</dbReference>
<dbReference type="GO" id="GO:0006352">
    <property type="term" value="P:DNA-templated transcription initiation"/>
    <property type="evidence" value="ECO:0007669"/>
    <property type="project" value="InterPro"/>
</dbReference>
<dbReference type="AlphaFoldDB" id="A0A917SAF1"/>
<dbReference type="CDD" id="cd06171">
    <property type="entry name" value="Sigma70_r4"/>
    <property type="match status" value="1"/>
</dbReference>
<dbReference type="InterPro" id="IPR007630">
    <property type="entry name" value="RNA_pol_sigma70_r4"/>
</dbReference>
<comment type="caution">
    <text evidence="8">The sequence shown here is derived from an EMBL/GenBank/DDBJ whole genome shotgun (WGS) entry which is preliminary data.</text>
</comment>
<evidence type="ECO:0000259" key="7">
    <source>
        <dbReference type="PROSITE" id="PS00716"/>
    </source>
</evidence>
<evidence type="ECO:0000256" key="3">
    <source>
        <dbReference type="ARBA" id="ARBA00023125"/>
    </source>
</evidence>
<keyword evidence="1 5" id="KW-0805">Transcription regulation</keyword>
<keyword evidence="2 5" id="KW-0731">Sigma factor</keyword>
<evidence type="ECO:0000256" key="1">
    <source>
        <dbReference type="ARBA" id="ARBA00023015"/>
    </source>
</evidence>
<dbReference type="EMBL" id="BMMZ01000004">
    <property type="protein sequence ID" value="GGL63354.1"/>
    <property type="molecule type" value="Genomic_DNA"/>
</dbReference>
<keyword evidence="4 5" id="KW-0804">Transcription</keyword>
<dbReference type="PROSITE" id="PS00716">
    <property type="entry name" value="SIGMA70_2"/>
    <property type="match status" value="1"/>
</dbReference>
<dbReference type="InterPro" id="IPR000943">
    <property type="entry name" value="RNA_pol_sigma70"/>
</dbReference>
<comment type="function">
    <text evidence="5">Sigma factors are initiation factors that promote the attachment of RNA polymerase to specific initiation sites and are then released.</text>
</comment>
<dbReference type="Pfam" id="PF04545">
    <property type="entry name" value="Sigma70_r4"/>
    <property type="match status" value="1"/>
</dbReference>
<keyword evidence="9" id="KW-1185">Reference proteome</keyword>
<dbReference type="InterPro" id="IPR007627">
    <property type="entry name" value="RNA_pol_sigma70_r2"/>
</dbReference>
<dbReference type="PRINTS" id="PR00046">
    <property type="entry name" value="SIGMA70FCT"/>
</dbReference>
<dbReference type="PANTHER" id="PTHR30603:SF47">
    <property type="entry name" value="RNA POLYMERASE SIGMA FACTOR SIGD, CHLOROPLASTIC"/>
    <property type="match status" value="1"/>
</dbReference>
<evidence type="ECO:0000313" key="9">
    <source>
        <dbReference type="Proteomes" id="UP000613840"/>
    </source>
</evidence>
<dbReference type="InterPro" id="IPR050239">
    <property type="entry name" value="Sigma-70_RNA_pol_init_factors"/>
</dbReference>
<proteinExistence type="inferred from homology"/>
<keyword evidence="3 5" id="KW-0238">DNA-binding</keyword>
<dbReference type="GO" id="GO:0003677">
    <property type="term" value="F:DNA binding"/>
    <property type="evidence" value="ECO:0007669"/>
    <property type="project" value="UniProtKB-KW"/>
</dbReference>
<reference evidence="8" key="1">
    <citation type="journal article" date="2014" name="Int. J. Syst. Evol. Microbiol.">
        <title>Complete genome sequence of Corynebacterium casei LMG S-19264T (=DSM 44701T), isolated from a smear-ripened cheese.</title>
        <authorList>
            <consortium name="US DOE Joint Genome Institute (JGI-PGF)"/>
            <person name="Walter F."/>
            <person name="Albersmeier A."/>
            <person name="Kalinowski J."/>
            <person name="Ruckert C."/>
        </authorList>
    </citation>
    <scope>NUCLEOTIDE SEQUENCE</scope>
    <source>
        <strain evidence="8">CGMCC 4.7306</strain>
    </source>
</reference>
<feature type="domain" description="RNA polymerase sigma-70" evidence="6">
    <location>
        <begin position="92"/>
        <end position="105"/>
    </location>
</feature>
<accession>A0A917SAF1</accession>
<feature type="domain" description="RNA polymerase sigma-70" evidence="7">
    <location>
        <begin position="252"/>
        <end position="278"/>
    </location>
</feature>
<dbReference type="Gene3D" id="1.20.140.160">
    <property type="match status" value="1"/>
</dbReference>
<dbReference type="PROSITE" id="PS00715">
    <property type="entry name" value="SIGMA70_1"/>
    <property type="match status" value="1"/>
</dbReference>
<dbReference type="InterPro" id="IPR013325">
    <property type="entry name" value="RNA_pol_sigma_r2"/>
</dbReference>
<dbReference type="NCBIfam" id="TIGR02937">
    <property type="entry name" value="sigma70-ECF"/>
    <property type="match status" value="1"/>
</dbReference>
<dbReference type="PANTHER" id="PTHR30603">
    <property type="entry name" value="RNA POLYMERASE SIGMA FACTOR RPO"/>
    <property type="match status" value="1"/>
</dbReference>
<reference evidence="8" key="2">
    <citation type="submission" date="2020-09" db="EMBL/GenBank/DDBJ databases">
        <authorList>
            <person name="Sun Q."/>
            <person name="Zhou Y."/>
        </authorList>
    </citation>
    <scope>NUCLEOTIDE SEQUENCE</scope>
    <source>
        <strain evidence="8">CGMCC 4.7306</strain>
    </source>
</reference>
<dbReference type="Pfam" id="PF04542">
    <property type="entry name" value="Sigma70_r2"/>
    <property type="match status" value="1"/>
</dbReference>
<evidence type="ECO:0000256" key="5">
    <source>
        <dbReference type="RuleBase" id="RU362124"/>
    </source>
</evidence>
<name>A0A917SAF1_9ACTN</name>
<gene>
    <name evidence="8" type="ORF">GCM10011575_22320</name>
</gene>
<evidence type="ECO:0000259" key="6">
    <source>
        <dbReference type="PROSITE" id="PS00715"/>
    </source>
</evidence>
<organism evidence="8 9">
    <name type="scientific">Microlunatus endophyticus</name>
    <dbReference type="NCBI Taxonomy" id="1716077"/>
    <lineage>
        <taxon>Bacteria</taxon>
        <taxon>Bacillati</taxon>
        <taxon>Actinomycetota</taxon>
        <taxon>Actinomycetes</taxon>
        <taxon>Propionibacteriales</taxon>
        <taxon>Propionibacteriaceae</taxon>
        <taxon>Microlunatus</taxon>
    </lineage>
</organism>
<dbReference type="SUPFAM" id="SSF88659">
    <property type="entry name" value="Sigma3 and sigma4 domains of RNA polymerase sigma factors"/>
    <property type="match status" value="1"/>
</dbReference>
<sequence>MGKRVSSGIGFALPMELLEAAEEAELATAIEAGVLAAEARRGGLPVAAAEDELIMLERIGRRAANRFVESNLRLVAMVVRKEATRSRMSEGELFQEGCLGLIEAVRRFDHRRGLRFATYALHWIRAYIGAITANRAGELNLPAGTAGRRREVHGIRNRLSQELGRDVTVEELAGAVGQRAAWVTRLLSSGAVSPMDHTELVKLEVADETASEQFEEMFRDAIPGQEVLGGLGEPYRQVLELRYGFADGRQHSLREIGRRLGLSISAVRRAELRALEELRAVYPQQARAYL</sequence>
<dbReference type="Proteomes" id="UP000613840">
    <property type="component" value="Unassembled WGS sequence"/>
</dbReference>